<dbReference type="OrthoDB" id="1952571at2"/>
<proteinExistence type="predicted"/>
<dbReference type="AlphaFoldDB" id="A0A5C6VY32"/>
<dbReference type="EMBL" id="VOQF01000009">
    <property type="protein sequence ID" value="TXC89521.1"/>
    <property type="molecule type" value="Genomic_DNA"/>
</dbReference>
<evidence type="ECO:0000313" key="1">
    <source>
        <dbReference type="EMBL" id="TXC89521.1"/>
    </source>
</evidence>
<name>A0A5C6VY32_9BACI</name>
<reference evidence="1 2" key="1">
    <citation type="journal article" date="2005" name="Int. J. Syst. Evol. Microbiol.">
        <title>Bacillus litoralis sp. nov., isolated from a tidal flat of the Yellow Sea in Korea.</title>
        <authorList>
            <person name="Yoon J.H."/>
            <person name="Oh T.K."/>
        </authorList>
    </citation>
    <scope>NUCLEOTIDE SEQUENCE [LARGE SCALE GENOMIC DNA]</scope>
    <source>
        <strain evidence="1 2">SW-211</strain>
    </source>
</reference>
<protein>
    <submittedName>
        <fullName evidence="1">Uncharacterized protein</fullName>
    </submittedName>
</protein>
<accession>A0A5C6VY32</accession>
<sequence length="158" mass="18969">MGKFAKYKNKVYPVFIRNGKYRLKSIAREPGFKELVDLTGKVHQDIYVKEVDLEDLELIYERKYRIIYQGREYKPFAIGELVIENFKISLFSSDYLDYEKNGFIKKEQFVFMKEVSINEIDRLVLIKTPIDKFKELPEEKIIIPSNDILEYYEKFINN</sequence>
<dbReference type="Proteomes" id="UP000321363">
    <property type="component" value="Unassembled WGS sequence"/>
</dbReference>
<keyword evidence="2" id="KW-1185">Reference proteome</keyword>
<organism evidence="1 2">
    <name type="scientific">Metabacillus litoralis</name>
    <dbReference type="NCBI Taxonomy" id="152268"/>
    <lineage>
        <taxon>Bacteria</taxon>
        <taxon>Bacillati</taxon>
        <taxon>Bacillota</taxon>
        <taxon>Bacilli</taxon>
        <taxon>Bacillales</taxon>
        <taxon>Bacillaceae</taxon>
        <taxon>Metabacillus</taxon>
    </lineage>
</organism>
<dbReference type="RefSeq" id="WP_146949786.1">
    <property type="nucleotide sequence ID" value="NZ_VOQF01000009.1"/>
</dbReference>
<comment type="caution">
    <text evidence="1">The sequence shown here is derived from an EMBL/GenBank/DDBJ whole genome shotgun (WGS) entry which is preliminary data.</text>
</comment>
<evidence type="ECO:0000313" key="2">
    <source>
        <dbReference type="Proteomes" id="UP000321363"/>
    </source>
</evidence>
<gene>
    <name evidence="1" type="ORF">FS935_16705</name>
</gene>